<evidence type="ECO:0000256" key="6">
    <source>
        <dbReference type="ARBA" id="ARBA00022741"/>
    </source>
</evidence>
<evidence type="ECO:0000256" key="4">
    <source>
        <dbReference type="ARBA" id="ARBA00022490"/>
    </source>
</evidence>
<evidence type="ECO:0000313" key="13">
    <source>
        <dbReference type="Proteomes" id="UP000695022"/>
    </source>
</evidence>
<keyword evidence="6 11" id="KW-0547">Nucleotide-binding</keyword>
<reference evidence="14" key="1">
    <citation type="submission" date="2025-08" db="UniProtKB">
        <authorList>
            <consortium name="RefSeq"/>
        </authorList>
    </citation>
    <scope>IDENTIFICATION</scope>
</reference>
<dbReference type="InterPro" id="IPR022780">
    <property type="entry name" value="Dynein_light_int_chain"/>
</dbReference>
<keyword evidence="3 11" id="KW-0813">Transport</keyword>
<keyword evidence="4 11" id="KW-0963">Cytoplasm</keyword>
<keyword evidence="7 11" id="KW-0067">ATP-binding</keyword>
<keyword evidence="8 11" id="KW-0243">Dynein</keyword>
<keyword evidence="5 11" id="KW-0493">Microtubule</keyword>
<dbReference type="Gene3D" id="3.40.50.300">
    <property type="entry name" value="P-loop containing nucleotide triphosphate hydrolases"/>
    <property type="match status" value="1"/>
</dbReference>
<dbReference type="Pfam" id="PF05783">
    <property type="entry name" value="DLIC"/>
    <property type="match status" value="2"/>
</dbReference>
<proteinExistence type="inferred from homology"/>
<dbReference type="RefSeq" id="XP_014677075.1">
    <property type="nucleotide sequence ID" value="XM_014821589.1"/>
</dbReference>
<comment type="subunit">
    <text evidence="11">Homodimer. The cytoplasmic dynein 1 complex consists of two catalytic heavy chains (HCs) and a number of non-catalytic subunits presented by intermediate chains (ICs).</text>
</comment>
<organism evidence="13 14">
    <name type="scientific">Priapulus caudatus</name>
    <name type="common">Priapulid worm</name>
    <dbReference type="NCBI Taxonomy" id="37621"/>
    <lineage>
        <taxon>Eukaryota</taxon>
        <taxon>Metazoa</taxon>
        <taxon>Ecdysozoa</taxon>
        <taxon>Scalidophora</taxon>
        <taxon>Priapulida</taxon>
        <taxon>Priapulimorpha</taxon>
        <taxon>Priapulimorphida</taxon>
        <taxon>Priapulidae</taxon>
        <taxon>Priapulus</taxon>
    </lineage>
</organism>
<evidence type="ECO:0000256" key="12">
    <source>
        <dbReference type="SAM" id="MobiDB-lite"/>
    </source>
</evidence>
<evidence type="ECO:0000313" key="14">
    <source>
        <dbReference type="RefSeq" id="XP_014677075.1"/>
    </source>
</evidence>
<accession>A0ABM1EY04</accession>
<dbReference type="Proteomes" id="UP000695022">
    <property type="component" value="Unplaced"/>
</dbReference>
<dbReference type="GeneID" id="106816940"/>
<evidence type="ECO:0000256" key="3">
    <source>
        <dbReference type="ARBA" id="ARBA00022448"/>
    </source>
</evidence>
<evidence type="ECO:0000256" key="10">
    <source>
        <dbReference type="ARBA" id="ARBA00023212"/>
    </source>
</evidence>
<evidence type="ECO:0000256" key="1">
    <source>
        <dbReference type="ARBA" id="ARBA00004245"/>
    </source>
</evidence>
<dbReference type="SUPFAM" id="SSF52540">
    <property type="entry name" value="P-loop containing nucleoside triphosphate hydrolases"/>
    <property type="match status" value="1"/>
</dbReference>
<sequence>MAPPITNHPKLAKEEDDNIWSSVLCDVHTSSSSKFPNGKSLIVLGNNETGKTTLIARLEANEVSRKGAGLEYHVIDVQDEYGDDTARLGVWLLDGNPQHTNLFRYMLTKENLGDTLVLLTASMAQPWAIMDTLDTWCSLLQHHINGMGLDNSRLRECRQKLTKTFQEYVEPDDREADIMTASLRQRTTLSPLADDDTLPLGDGVLTLNLGVPVLIVVTKSDAMLELERESDYRDEHFDYIQQQVRNFALSLGAGIVYVSVKENKNCELLYKYLLHRIYDVPFDLTANVVERDGIFIPCGWDNEKKIAILTENFTTLQADGNYCEVIPKPLVRRVSAGGAAVAVLERQSFAVAVDVSKAVSGPGSETVLANFFNSLLTKKQGPAGATEPGASVESDQLTPQERRSAVLASTPKKSSNQ</sequence>
<evidence type="ECO:0000256" key="11">
    <source>
        <dbReference type="RuleBase" id="RU366047"/>
    </source>
</evidence>
<dbReference type="PANTHER" id="PTHR12688">
    <property type="entry name" value="DYNEIN LIGHT INTERMEDIATE CHAIN"/>
    <property type="match status" value="1"/>
</dbReference>
<feature type="region of interest" description="Disordered" evidence="12">
    <location>
        <begin position="380"/>
        <end position="417"/>
    </location>
</feature>
<comment type="subcellular location">
    <subcellularLocation>
        <location evidence="1 11">Cytoplasm</location>
        <location evidence="1 11">Cytoskeleton</location>
    </subcellularLocation>
</comment>
<keyword evidence="10 11" id="KW-0206">Cytoskeleton</keyword>
<gene>
    <name evidence="14" type="primary">LOC106816940</name>
</gene>
<dbReference type="InterPro" id="IPR008467">
    <property type="entry name" value="Dynein1_light_intermed_chain"/>
</dbReference>
<dbReference type="InterPro" id="IPR027417">
    <property type="entry name" value="P-loop_NTPase"/>
</dbReference>
<evidence type="ECO:0000256" key="5">
    <source>
        <dbReference type="ARBA" id="ARBA00022701"/>
    </source>
</evidence>
<evidence type="ECO:0000256" key="9">
    <source>
        <dbReference type="ARBA" id="ARBA00023175"/>
    </source>
</evidence>
<dbReference type="PANTHER" id="PTHR12688:SF0">
    <property type="entry name" value="DYNEIN LIGHT INTERMEDIATE CHAIN"/>
    <property type="match status" value="1"/>
</dbReference>
<comment type="function">
    <text evidence="11">Acts as one of several non-catalytic accessory components of the cytoplasmic dynein 1 complex that are thought to be involved in linking dynein to cargos and to adapter proteins that regulate dynein function. Cytoplasmic dynein 1 acts as a motor for the intracellular retrograde motility of vesicles and organelles along microtubules. May play a role in binding dynein to membranous organelles or chromosomes.</text>
</comment>
<comment type="similarity">
    <text evidence="2 11">Belongs to the dynein light intermediate chain family.</text>
</comment>
<evidence type="ECO:0000256" key="2">
    <source>
        <dbReference type="ARBA" id="ARBA00006831"/>
    </source>
</evidence>
<keyword evidence="13" id="KW-1185">Reference proteome</keyword>
<evidence type="ECO:0000256" key="8">
    <source>
        <dbReference type="ARBA" id="ARBA00023017"/>
    </source>
</evidence>
<name>A0ABM1EY04_PRICU</name>
<protein>
    <recommendedName>
        <fullName evidence="11">Dynein light intermediate chain</fullName>
    </recommendedName>
</protein>
<evidence type="ECO:0000256" key="7">
    <source>
        <dbReference type="ARBA" id="ARBA00022840"/>
    </source>
</evidence>
<keyword evidence="9 11" id="KW-0505">Motor protein</keyword>